<gene>
    <name evidence="1" type="ORF">LCGC14_0480770</name>
</gene>
<name>A0A0F9VI21_9ZZZZ</name>
<protein>
    <submittedName>
        <fullName evidence="1">Uncharacterized protein</fullName>
    </submittedName>
</protein>
<reference evidence="1" key="1">
    <citation type="journal article" date="2015" name="Nature">
        <title>Complex archaea that bridge the gap between prokaryotes and eukaryotes.</title>
        <authorList>
            <person name="Spang A."/>
            <person name="Saw J.H."/>
            <person name="Jorgensen S.L."/>
            <person name="Zaremba-Niedzwiedzka K."/>
            <person name="Martijn J."/>
            <person name="Lind A.E."/>
            <person name="van Eijk R."/>
            <person name="Schleper C."/>
            <person name="Guy L."/>
            <person name="Ettema T.J."/>
        </authorList>
    </citation>
    <scope>NUCLEOTIDE SEQUENCE</scope>
</reference>
<evidence type="ECO:0000313" key="1">
    <source>
        <dbReference type="EMBL" id="KKN65473.1"/>
    </source>
</evidence>
<dbReference type="EMBL" id="LAZR01000523">
    <property type="protein sequence ID" value="KKN65473.1"/>
    <property type="molecule type" value="Genomic_DNA"/>
</dbReference>
<comment type="caution">
    <text evidence="1">The sequence shown here is derived from an EMBL/GenBank/DDBJ whole genome shotgun (WGS) entry which is preliminary data.</text>
</comment>
<accession>A0A0F9VI21</accession>
<sequence>MGWMKRKNGMWGDYPQDVMDVILSRKLGKKWYDREILLWRARKAVKEIMADKKLRARIDRIYKQAWNRKATTSEYKGLIWGISSINKGKHL</sequence>
<proteinExistence type="predicted"/>
<organism evidence="1">
    <name type="scientific">marine sediment metagenome</name>
    <dbReference type="NCBI Taxonomy" id="412755"/>
    <lineage>
        <taxon>unclassified sequences</taxon>
        <taxon>metagenomes</taxon>
        <taxon>ecological metagenomes</taxon>
    </lineage>
</organism>
<dbReference type="AlphaFoldDB" id="A0A0F9VI21"/>